<name>A0A6A4I0L1_9AGAR</name>
<keyword evidence="2" id="KW-1185">Reference proteome</keyword>
<dbReference type="Proteomes" id="UP000799118">
    <property type="component" value="Unassembled WGS sequence"/>
</dbReference>
<protein>
    <submittedName>
        <fullName evidence="1">Uncharacterized protein</fullName>
    </submittedName>
</protein>
<dbReference type="AlphaFoldDB" id="A0A6A4I0L1"/>
<gene>
    <name evidence="1" type="ORF">BT96DRAFT_918325</name>
</gene>
<proteinExistence type="predicted"/>
<accession>A0A6A4I0L1</accession>
<organism evidence="1 2">
    <name type="scientific">Gymnopus androsaceus JB14</name>
    <dbReference type="NCBI Taxonomy" id="1447944"/>
    <lineage>
        <taxon>Eukaryota</taxon>
        <taxon>Fungi</taxon>
        <taxon>Dikarya</taxon>
        <taxon>Basidiomycota</taxon>
        <taxon>Agaricomycotina</taxon>
        <taxon>Agaricomycetes</taxon>
        <taxon>Agaricomycetidae</taxon>
        <taxon>Agaricales</taxon>
        <taxon>Marasmiineae</taxon>
        <taxon>Omphalotaceae</taxon>
        <taxon>Gymnopus</taxon>
    </lineage>
</organism>
<sequence length="109" mass="12242">MHFTHPCLATSYFYRLCHSFSDAASAQDLISTLESLPSLNCLHVNDESILPDQSPIMQKLIRILCCSVETPVYTTRLGWTFTEIPLTTRYMYSAIPFPIGTDSSSATFL</sequence>
<dbReference type="EMBL" id="ML769436">
    <property type="protein sequence ID" value="KAE9402315.1"/>
    <property type="molecule type" value="Genomic_DNA"/>
</dbReference>
<evidence type="ECO:0000313" key="2">
    <source>
        <dbReference type="Proteomes" id="UP000799118"/>
    </source>
</evidence>
<evidence type="ECO:0000313" key="1">
    <source>
        <dbReference type="EMBL" id="KAE9402315.1"/>
    </source>
</evidence>
<reference evidence="1" key="1">
    <citation type="journal article" date="2019" name="Environ. Microbiol.">
        <title>Fungal ecological strategies reflected in gene transcription - a case study of two litter decomposers.</title>
        <authorList>
            <person name="Barbi F."/>
            <person name="Kohler A."/>
            <person name="Barry K."/>
            <person name="Baskaran P."/>
            <person name="Daum C."/>
            <person name="Fauchery L."/>
            <person name="Ihrmark K."/>
            <person name="Kuo A."/>
            <person name="LaButti K."/>
            <person name="Lipzen A."/>
            <person name="Morin E."/>
            <person name="Grigoriev I.V."/>
            <person name="Henrissat B."/>
            <person name="Lindahl B."/>
            <person name="Martin F."/>
        </authorList>
    </citation>
    <scope>NUCLEOTIDE SEQUENCE</scope>
    <source>
        <strain evidence="1">JB14</strain>
    </source>
</reference>